<name>A0ABD3PM48_9STRA</name>
<dbReference type="Proteomes" id="UP001530400">
    <property type="component" value="Unassembled WGS sequence"/>
</dbReference>
<accession>A0ABD3PM48</accession>
<sequence>MKRLQHLPLNINKQNGMTPSIEVQLARAKAQLSHLQNQDGSPHDATRRLYQRARIANEQLERIEIGRSLLPLLSKLDDSRSNDNGNDSIVEQIVNATCTATHLATVLSNAAEDATEECSSNNWQAVQDWYMNLHTSTRQSALSLFRKWIRQSAFPEEEGCAILQRVLAVNDDRVEQHEEDSNGHELMNEQQIQDWRRVSACLIELQVVHDALMTSKKQQQKNPPSNWRLDMLDEICRPIADRLRYHFLEETAILNQGNNNSAVPGAGSNRNTMDRFPEWLLRYLKEISEKVLTVVNEMKALMDQVVESALLRWNELQHDQDLTQSSLQHAILTIVPQWNPTAYFLREIVRMARHALRSKSYFSHPDVVGRDARHGVAKRAIEQLFLFDDYIQDRLLDSDAKDDEGLEVPRLVDVFVAANEGLFHWWIEEERYGAVVTLRKCADATLASFQKTKGEDEKAANATGKKMILQPKVQTALFPPIAELFISLVHSSRIKWNLFSSLQSQQHYISNVLGSISSDFLDMIHAEATLLRKLLLSSSKSSSIPSDQDLKINAMGWIGLANGVHTASAMIQSCNHLQQSQILDRIATSLDTMRDAIVEDFTTIFIETIVMERAKFASYTMRCPFLLSQSTFDDHRRGQREGSLVSNLHLSMNLNDSYHVLSVIVQACRDSLTTVEDMIANQQSNDVSIAIEAVSTSQMLSYGARAIMKALGTSISQKLLDIAIDPQGMTPEIQLAGARQFRFDATSIASLFSVSSESNGTGPLERVAAASHLMSLSATQLQQLKDTLFELSSSHNRSVFGDGADVMARRLEVESFYSDERLVIEAESMLAVKGFYALALEEALSIINRRV</sequence>
<organism evidence="1 2">
    <name type="scientific">Cyclotella atomus</name>
    <dbReference type="NCBI Taxonomy" id="382360"/>
    <lineage>
        <taxon>Eukaryota</taxon>
        <taxon>Sar</taxon>
        <taxon>Stramenopiles</taxon>
        <taxon>Ochrophyta</taxon>
        <taxon>Bacillariophyta</taxon>
        <taxon>Coscinodiscophyceae</taxon>
        <taxon>Thalassiosirophycidae</taxon>
        <taxon>Stephanodiscales</taxon>
        <taxon>Stephanodiscaceae</taxon>
        <taxon>Cyclotella</taxon>
    </lineage>
</organism>
<dbReference type="AlphaFoldDB" id="A0ABD3PM48"/>
<evidence type="ECO:0000313" key="2">
    <source>
        <dbReference type="Proteomes" id="UP001530400"/>
    </source>
</evidence>
<gene>
    <name evidence="1" type="ORF">ACHAWO_008148</name>
</gene>
<protein>
    <submittedName>
        <fullName evidence="1">Uncharacterized protein</fullName>
    </submittedName>
</protein>
<evidence type="ECO:0000313" key="1">
    <source>
        <dbReference type="EMBL" id="KAL3788823.1"/>
    </source>
</evidence>
<proteinExistence type="predicted"/>
<dbReference type="EMBL" id="JALLPJ020000548">
    <property type="protein sequence ID" value="KAL3788823.1"/>
    <property type="molecule type" value="Genomic_DNA"/>
</dbReference>
<reference evidence="1 2" key="1">
    <citation type="submission" date="2024-10" db="EMBL/GenBank/DDBJ databases">
        <title>Updated reference genomes for cyclostephanoid diatoms.</title>
        <authorList>
            <person name="Roberts W.R."/>
            <person name="Alverson A.J."/>
        </authorList>
    </citation>
    <scope>NUCLEOTIDE SEQUENCE [LARGE SCALE GENOMIC DNA]</scope>
    <source>
        <strain evidence="1 2">AJA010-31</strain>
    </source>
</reference>
<keyword evidence="2" id="KW-1185">Reference proteome</keyword>
<comment type="caution">
    <text evidence="1">The sequence shown here is derived from an EMBL/GenBank/DDBJ whole genome shotgun (WGS) entry which is preliminary data.</text>
</comment>